<dbReference type="Gene3D" id="3.40.50.150">
    <property type="entry name" value="Vaccinia Virus protein VP39"/>
    <property type="match status" value="1"/>
</dbReference>
<proteinExistence type="predicted"/>
<evidence type="ECO:0000313" key="7">
    <source>
        <dbReference type="EMBL" id="PWI70635.1"/>
    </source>
</evidence>
<dbReference type="GO" id="GO:0032259">
    <property type="term" value="P:methylation"/>
    <property type="evidence" value="ECO:0007669"/>
    <property type="project" value="UniProtKB-KW"/>
</dbReference>
<name>A0A2U3E7Y0_PURLI</name>
<evidence type="ECO:0000256" key="2">
    <source>
        <dbReference type="ARBA" id="ARBA00022679"/>
    </source>
</evidence>
<sequence>MVSMYANTSTAPLNPSGPNPGTVALLTQSGACVTQHRLEVADESIALPPAAWGHLQIAELVAIRTLIKLRVFDAIPRPGAISLRDLSRATGVQESLLVASGFLDQTQPDGGDYLHTKFSQAYLLDEPGPGHLFLAMYDEWFKPMHNFDDYLAEKCQLQNAKEPDDPLFNPYTFYRKQEGTPVWTIMSQDPERFQTFQTGMAGIDLAIPVVGHFDFDSLRNSPAEVASRRIQLVDVGGGHGAVLKRILDLHKDSLDPNTCILQDRTEVIALSRANNILPGEVERQEHDFMAEQPVKGAKAYFMRMILHDYADCVGIKILSQLAGAMALDSRVLICEMVLPSRVGEADFPAAVLDQAVMTMGGKERTEKGFSNMLEAAGLELVRVWRAPGVPGGCVEGRLRRQ</sequence>
<dbReference type="PIRSF" id="PIRSF005739">
    <property type="entry name" value="O-mtase"/>
    <property type="match status" value="1"/>
</dbReference>
<dbReference type="AlphaFoldDB" id="A0A2U3E7Y0"/>
<evidence type="ECO:0000256" key="3">
    <source>
        <dbReference type="ARBA" id="ARBA00022691"/>
    </source>
</evidence>
<evidence type="ECO:0000256" key="4">
    <source>
        <dbReference type="PIRSR" id="PIRSR005739-1"/>
    </source>
</evidence>
<dbReference type="SUPFAM" id="SSF46785">
    <property type="entry name" value="Winged helix' DNA-binding domain"/>
    <property type="match status" value="1"/>
</dbReference>
<evidence type="ECO:0000256" key="1">
    <source>
        <dbReference type="ARBA" id="ARBA00022603"/>
    </source>
</evidence>
<keyword evidence="2" id="KW-0808">Transferase</keyword>
<dbReference type="SUPFAM" id="SSF53335">
    <property type="entry name" value="S-adenosyl-L-methionine-dependent methyltransferases"/>
    <property type="match status" value="1"/>
</dbReference>
<organism evidence="7 8">
    <name type="scientific">Purpureocillium lilacinum</name>
    <name type="common">Paecilomyces lilacinus</name>
    <dbReference type="NCBI Taxonomy" id="33203"/>
    <lineage>
        <taxon>Eukaryota</taxon>
        <taxon>Fungi</taxon>
        <taxon>Dikarya</taxon>
        <taxon>Ascomycota</taxon>
        <taxon>Pezizomycotina</taxon>
        <taxon>Sordariomycetes</taxon>
        <taxon>Hypocreomycetidae</taxon>
        <taxon>Hypocreales</taxon>
        <taxon>Ophiocordycipitaceae</taxon>
        <taxon>Purpureocillium</taxon>
    </lineage>
</organism>
<dbReference type="PROSITE" id="PS51683">
    <property type="entry name" value="SAM_OMT_II"/>
    <property type="match status" value="1"/>
</dbReference>
<feature type="active site" description="Proton acceptor" evidence="4">
    <location>
        <position position="307"/>
    </location>
</feature>
<dbReference type="PANTHER" id="PTHR43712:SF5">
    <property type="entry name" value="O-METHYLTRANSFERASE ASQN-RELATED"/>
    <property type="match status" value="1"/>
</dbReference>
<keyword evidence="1" id="KW-0489">Methyltransferase</keyword>
<dbReference type="PANTHER" id="PTHR43712">
    <property type="entry name" value="PUTATIVE (AFU_ORTHOLOGUE AFUA_4G14580)-RELATED"/>
    <property type="match status" value="1"/>
</dbReference>
<dbReference type="InterPro" id="IPR036390">
    <property type="entry name" value="WH_DNA-bd_sf"/>
</dbReference>
<protein>
    <recommendedName>
        <fullName evidence="6">O-methyltransferase C-terminal domain-containing protein</fullName>
    </recommendedName>
</protein>
<evidence type="ECO:0000259" key="6">
    <source>
        <dbReference type="Pfam" id="PF00891"/>
    </source>
</evidence>
<dbReference type="EMBL" id="LCWV01000009">
    <property type="protein sequence ID" value="PWI70635.1"/>
    <property type="molecule type" value="Genomic_DNA"/>
</dbReference>
<gene>
    <name evidence="7" type="ORF">PCL_13034</name>
</gene>
<feature type="domain" description="O-methyltransferase C-terminal" evidence="6">
    <location>
        <begin position="172"/>
        <end position="378"/>
    </location>
</feature>
<evidence type="ECO:0000313" key="8">
    <source>
        <dbReference type="Proteomes" id="UP000245956"/>
    </source>
</evidence>
<dbReference type="Pfam" id="PF00891">
    <property type="entry name" value="Methyltransf_2"/>
    <property type="match status" value="1"/>
</dbReference>
<feature type="region of interest" description="Disordered" evidence="5">
    <location>
        <begin position="1"/>
        <end position="21"/>
    </location>
</feature>
<dbReference type="GO" id="GO:0008171">
    <property type="term" value="F:O-methyltransferase activity"/>
    <property type="evidence" value="ECO:0007669"/>
    <property type="project" value="InterPro"/>
</dbReference>
<evidence type="ECO:0000256" key="5">
    <source>
        <dbReference type="SAM" id="MobiDB-lite"/>
    </source>
</evidence>
<feature type="compositionally biased region" description="Polar residues" evidence="5">
    <location>
        <begin position="1"/>
        <end position="13"/>
    </location>
</feature>
<dbReference type="InterPro" id="IPR029063">
    <property type="entry name" value="SAM-dependent_MTases_sf"/>
</dbReference>
<accession>A0A2U3E7Y0</accession>
<reference evidence="7 8" key="1">
    <citation type="journal article" date="2016" name="Front. Microbiol.">
        <title>Genome and transcriptome sequences reveal the specific parasitism of the nematophagous Purpureocillium lilacinum 36-1.</title>
        <authorList>
            <person name="Xie J."/>
            <person name="Li S."/>
            <person name="Mo C."/>
            <person name="Xiao X."/>
            <person name="Peng D."/>
            <person name="Wang G."/>
            <person name="Xiao Y."/>
        </authorList>
    </citation>
    <scope>NUCLEOTIDE SEQUENCE [LARGE SCALE GENOMIC DNA]</scope>
    <source>
        <strain evidence="7 8">36-1</strain>
    </source>
</reference>
<dbReference type="Proteomes" id="UP000245956">
    <property type="component" value="Unassembled WGS sequence"/>
</dbReference>
<comment type="caution">
    <text evidence="7">The sequence shown here is derived from an EMBL/GenBank/DDBJ whole genome shotgun (WGS) entry which is preliminary data.</text>
</comment>
<dbReference type="InterPro" id="IPR001077">
    <property type="entry name" value="COMT_C"/>
</dbReference>
<keyword evidence="3" id="KW-0949">S-adenosyl-L-methionine</keyword>
<dbReference type="InterPro" id="IPR016461">
    <property type="entry name" value="COMT-like"/>
</dbReference>